<reference evidence="4 5" key="1">
    <citation type="submission" date="2019-03" db="EMBL/GenBank/DDBJ databases">
        <title>Genomic analyses of the natural microbiome of Caenorhabditis elegans.</title>
        <authorList>
            <person name="Samuel B."/>
        </authorList>
    </citation>
    <scope>NUCLEOTIDE SEQUENCE [LARGE SCALE GENOMIC DNA]</scope>
    <source>
        <strain evidence="4 5">JUb18</strain>
    </source>
</reference>
<organism evidence="4 5">
    <name type="scientific">Leucobacter luti</name>
    <dbReference type="NCBI Taxonomy" id="340320"/>
    <lineage>
        <taxon>Bacteria</taxon>
        <taxon>Bacillati</taxon>
        <taxon>Actinomycetota</taxon>
        <taxon>Actinomycetes</taxon>
        <taxon>Micrococcales</taxon>
        <taxon>Microbacteriaceae</taxon>
        <taxon>Leucobacter</taxon>
    </lineage>
</organism>
<evidence type="ECO:0000313" key="4">
    <source>
        <dbReference type="EMBL" id="TDP92298.1"/>
    </source>
</evidence>
<dbReference type="AlphaFoldDB" id="A0A4V3CY06"/>
<evidence type="ECO:0000256" key="1">
    <source>
        <dbReference type="ARBA" id="ARBA00000022"/>
    </source>
</evidence>
<evidence type="ECO:0000259" key="3">
    <source>
        <dbReference type="Pfam" id="PF08719"/>
    </source>
</evidence>
<protein>
    <recommendedName>
        <fullName evidence="3">NADAR domain-containing protein</fullName>
    </recommendedName>
</protein>
<dbReference type="InterPro" id="IPR012816">
    <property type="entry name" value="NADAR"/>
</dbReference>
<dbReference type="Gene3D" id="1.10.357.40">
    <property type="entry name" value="YbiA-like"/>
    <property type="match status" value="1"/>
</dbReference>
<name>A0A4V3CY06_9MICO</name>
<dbReference type="EMBL" id="SNYA01000004">
    <property type="protein sequence ID" value="TDP92298.1"/>
    <property type="molecule type" value="Genomic_DNA"/>
</dbReference>
<comment type="caution">
    <text evidence="4">The sequence shown here is derived from an EMBL/GenBank/DDBJ whole genome shotgun (WGS) entry which is preliminary data.</text>
</comment>
<accession>A0A4V3CY06</accession>
<comment type="catalytic activity">
    <reaction evidence="1">
        <text>5-amino-6-(5-phospho-D-ribosylamino)uracil + H2O = 5,6-diaminouracil + D-ribose 5-phosphate</text>
        <dbReference type="Rhea" id="RHEA:55020"/>
        <dbReference type="ChEBI" id="CHEBI:15377"/>
        <dbReference type="ChEBI" id="CHEBI:46252"/>
        <dbReference type="ChEBI" id="CHEBI:58453"/>
        <dbReference type="ChEBI" id="CHEBI:78346"/>
    </reaction>
</comment>
<dbReference type="RefSeq" id="WP_166644276.1">
    <property type="nucleotide sequence ID" value="NZ_SNYA01000004.1"/>
</dbReference>
<dbReference type="Pfam" id="PF08719">
    <property type="entry name" value="NADAR"/>
    <property type="match status" value="1"/>
</dbReference>
<dbReference type="InterPro" id="IPR037238">
    <property type="entry name" value="YbiA-like_sf"/>
</dbReference>
<evidence type="ECO:0000313" key="5">
    <source>
        <dbReference type="Proteomes" id="UP000295601"/>
    </source>
</evidence>
<keyword evidence="5" id="KW-1185">Reference proteome</keyword>
<dbReference type="Proteomes" id="UP000295601">
    <property type="component" value="Unassembled WGS sequence"/>
</dbReference>
<feature type="domain" description="NADAR" evidence="3">
    <location>
        <begin position="52"/>
        <end position="186"/>
    </location>
</feature>
<evidence type="ECO:0000256" key="2">
    <source>
        <dbReference type="ARBA" id="ARBA00000751"/>
    </source>
</evidence>
<proteinExistence type="predicted"/>
<dbReference type="SUPFAM" id="SSF143990">
    <property type="entry name" value="YbiA-like"/>
    <property type="match status" value="1"/>
</dbReference>
<comment type="catalytic activity">
    <reaction evidence="2">
        <text>2,5-diamino-6-hydroxy-4-(5-phosphoribosylamino)-pyrimidine + H2O = 2,5,6-triamino-4-hydroxypyrimidine + D-ribose 5-phosphate</text>
        <dbReference type="Rhea" id="RHEA:23436"/>
        <dbReference type="ChEBI" id="CHEBI:15377"/>
        <dbReference type="ChEBI" id="CHEBI:58614"/>
        <dbReference type="ChEBI" id="CHEBI:78346"/>
        <dbReference type="ChEBI" id="CHEBI:137796"/>
    </reaction>
</comment>
<gene>
    <name evidence="4" type="ORF">EDF62_1503</name>
</gene>
<dbReference type="CDD" id="cd15457">
    <property type="entry name" value="NADAR"/>
    <property type="match status" value="1"/>
</dbReference>
<dbReference type="NCBIfam" id="TIGR02464">
    <property type="entry name" value="ribofla_fusion"/>
    <property type="match status" value="1"/>
</dbReference>
<sequence length="191" mass="21087">MSKSVDVERIIAETLRTAGVQGAHDAAIAEALRNRGLLLDGIETAISGFSGEHRWLSNFWLSPVTLDGVTAATAEHHYQAAKAMNTDDWSQVMSAETPGAAKRAGSAIEARDDWDDVKVQVMRRVTEAKFKYPDLAKRLLDTGHAPLIEENHWHDTFWGVCSCDVHGYSGQNMLGRILMDVRQSLRVKLSA</sequence>